<dbReference type="EMBL" id="KK207717">
    <property type="protein sequence ID" value="EZF56553.1"/>
    <property type="molecule type" value="Genomic_DNA"/>
</dbReference>
<dbReference type="Gene3D" id="1.10.510.10">
    <property type="entry name" value="Transferase(Phosphotransferase) domain 1"/>
    <property type="match status" value="1"/>
</dbReference>
<feature type="domain" description="Protein kinase" evidence="12">
    <location>
        <begin position="240"/>
        <end position="511"/>
    </location>
</feature>
<feature type="compositionally biased region" description="Polar residues" evidence="11">
    <location>
        <begin position="178"/>
        <end position="198"/>
    </location>
</feature>
<dbReference type="CDD" id="cd05581">
    <property type="entry name" value="STKc_PDK1"/>
    <property type="match status" value="1"/>
</dbReference>
<feature type="compositionally biased region" description="Low complexity" evidence="11">
    <location>
        <begin position="1"/>
        <end position="14"/>
    </location>
</feature>
<accession>A0A022WEN8</accession>
<dbReference type="InterPro" id="IPR017441">
    <property type="entry name" value="Protein_kinase_ATP_BS"/>
</dbReference>
<feature type="region of interest" description="Disordered" evidence="11">
    <location>
        <begin position="774"/>
        <end position="838"/>
    </location>
</feature>
<feature type="compositionally biased region" description="Low complexity" evidence="11">
    <location>
        <begin position="23"/>
        <end position="39"/>
    </location>
</feature>
<evidence type="ECO:0000256" key="1">
    <source>
        <dbReference type="ARBA" id="ARBA00010006"/>
    </source>
</evidence>
<dbReference type="GO" id="GO:0035556">
    <property type="term" value="P:intracellular signal transduction"/>
    <property type="evidence" value="ECO:0007669"/>
    <property type="project" value="TreeGrafter"/>
</dbReference>
<feature type="compositionally biased region" description="Basic residues" evidence="11">
    <location>
        <begin position="821"/>
        <end position="831"/>
    </location>
</feature>
<evidence type="ECO:0000256" key="6">
    <source>
        <dbReference type="ARBA" id="ARBA00022777"/>
    </source>
</evidence>
<evidence type="ECO:0000256" key="10">
    <source>
        <dbReference type="PROSITE-ProRule" id="PRU10141"/>
    </source>
</evidence>
<dbReference type="EC" id="2.7.11.1" evidence="2"/>
<comment type="catalytic activity">
    <reaction evidence="8">
        <text>L-threonyl-[protein] + ATP = O-phospho-L-threonyl-[protein] + ADP + H(+)</text>
        <dbReference type="Rhea" id="RHEA:46608"/>
        <dbReference type="Rhea" id="RHEA-COMP:11060"/>
        <dbReference type="Rhea" id="RHEA-COMP:11605"/>
        <dbReference type="ChEBI" id="CHEBI:15378"/>
        <dbReference type="ChEBI" id="CHEBI:30013"/>
        <dbReference type="ChEBI" id="CHEBI:30616"/>
        <dbReference type="ChEBI" id="CHEBI:61977"/>
        <dbReference type="ChEBI" id="CHEBI:456216"/>
        <dbReference type="EC" id="2.7.11.1"/>
    </reaction>
</comment>
<keyword evidence="5 10" id="KW-0547">Nucleotide-binding</keyword>
<dbReference type="PROSITE" id="PS00107">
    <property type="entry name" value="PROTEIN_KINASE_ATP"/>
    <property type="match status" value="1"/>
</dbReference>
<gene>
    <name evidence="13" type="ORF">H103_01059</name>
</gene>
<dbReference type="PANTHER" id="PTHR24356">
    <property type="entry name" value="SERINE/THREONINE-PROTEIN KINASE"/>
    <property type="match status" value="1"/>
</dbReference>
<comment type="catalytic activity">
    <reaction evidence="9">
        <text>L-seryl-[protein] + ATP = O-phospho-L-seryl-[protein] + ADP + H(+)</text>
        <dbReference type="Rhea" id="RHEA:17989"/>
        <dbReference type="Rhea" id="RHEA-COMP:9863"/>
        <dbReference type="Rhea" id="RHEA-COMP:11604"/>
        <dbReference type="ChEBI" id="CHEBI:15378"/>
        <dbReference type="ChEBI" id="CHEBI:29999"/>
        <dbReference type="ChEBI" id="CHEBI:30616"/>
        <dbReference type="ChEBI" id="CHEBI:83421"/>
        <dbReference type="ChEBI" id="CHEBI:456216"/>
        <dbReference type="EC" id="2.7.11.1"/>
    </reaction>
</comment>
<evidence type="ECO:0000256" key="11">
    <source>
        <dbReference type="SAM" id="MobiDB-lite"/>
    </source>
</evidence>
<dbReference type="InterPro" id="IPR050236">
    <property type="entry name" value="Ser_Thr_kinase_AGC"/>
</dbReference>
<evidence type="ECO:0000256" key="2">
    <source>
        <dbReference type="ARBA" id="ARBA00012513"/>
    </source>
</evidence>
<feature type="region of interest" description="Disordered" evidence="11">
    <location>
        <begin position="606"/>
        <end position="637"/>
    </location>
</feature>
<dbReference type="PROSITE" id="PS50011">
    <property type="entry name" value="PROTEIN_KINASE_DOM"/>
    <property type="match status" value="1"/>
</dbReference>
<name>A0A022WEN8_TRIRU</name>
<evidence type="ECO:0000256" key="3">
    <source>
        <dbReference type="ARBA" id="ARBA00022527"/>
    </source>
</evidence>
<proteinExistence type="inferred from homology"/>
<feature type="binding site" evidence="10">
    <location>
        <position position="269"/>
    </location>
    <ligand>
        <name>ATP</name>
        <dbReference type="ChEBI" id="CHEBI:30616"/>
    </ligand>
</feature>
<evidence type="ECO:0000256" key="5">
    <source>
        <dbReference type="ARBA" id="ARBA00022741"/>
    </source>
</evidence>
<dbReference type="Proteomes" id="UP000023758">
    <property type="component" value="Unassembled WGS sequence"/>
</dbReference>
<keyword evidence="6 13" id="KW-0418">Kinase</keyword>
<dbReference type="InterPro" id="IPR039046">
    <property type="entry name" value="PDPK1"/>
</dbReference>
<dbReference type="InterPro" id="IPR000719">
    <property type="entry name" value="Prot_kinase_dom"/>
</dbReference>
<evidence type="ECO:0000259" key="12">
    <source>
        <dbReference type="PROSITE" id="PS50011"/>
    </source>
</evidence>
<dbReference type="FunFam" id="1.10.510.10:FF:000163">
    <property type="entry name" value="3-phosphoinositide-dependent protein kinase 1"/>
    <property type="match status" value="1"/>
</dbReference>
<dbReference type="SUPFAM" id="SSF56112">
    <property type="entry name" value="Protein kinase-like (PK-like)"/>
    <property type="match status" value="1"/>
</dbReference>
<feature type="compositionally biased region" description="Polar residues" evidence="11">
    <location>
        <begin position="83"/>
        <end position="105"/>
    </location>
</feature>
<sequence>MDGDLSLSQSLGGLRIANPDNASTNTSEGPSSSSLKLSSMGQDAPGALASPEQSQHGNRLVETGPSPAQQASASNANLHDYSRNSPSQLPSNVQLNMSHHPSRQSVCLPPNHQPSPRGEPYRLRTDSSVSATEYPSRIDSRGGSAALQAGVLPRDEGHTDRSYAPTKVFRGGAPLPPRQSSRRAPSTSIPAVSASYGNENAPLHSSEEWQERGAAVGVQQEIDANGKPVARYVKKGVRDFVFGRTLGEGSYSQVVAATDRQTLKEYAIKILDKRHIIKEKKVKYVNIEKDTLNRLTDHPGVVRLYYTFQDERSLYFVLDLAGSGELLGVLKRMGTFDEECTRFYGAQILDTIGYMHRRGVIHRDLKPENVLLDNQMHVKITDFGTAKILSMPSPKEGGNDNGIPSMDTPEDERARSFVGTAEYVSPELLTNKSACKASDLWAFGCIIFQLLAGRPPFKAANEYLTFQKIVALEYEFPKGFPPAAQDLVERLLVHDPNTRLQIEHIKNHEFFNGITWGRELWKQKPPRLKSYSPPTEPIKLNGPDDDDSFPPNINMKPSAGLPPSSTTSQNRSYPPVITELPPPSQLDIEWSPVLTRTNERILKLGNLTVSTSSAPRSQNKSGNGDSDTPKKLSRFFGGSATKKRQRLVLVTSAGRVIIVPAGGDDKRPKMDIMLLNPDTQYRSITDSKGHSSWAIDTVSSQKPTKAATICKKAFTDFAFFGSSQREKHHVFEETKPSSDAAASKLATQEWLEVLDRAKELASVYSTPNSYTGDDGFRDLSSGVSSHANTLNHADDSPTGQYPQSSGRNALSKPSPEGDSKSKKRFSRRHSRNGLSAVF</sequence>
<dbReference type="PANTHER" id="PTHR24356:SF163">
    <property type="entry name" value="3-PHOSPHOINOSITIDE-DEPENDENT PROTEIN KINASE 1-RELATED"/>
    <property type="match status" value="1"/>
</dbReference>
<evidence type="ECO:0000313" key="13">
    <source>
        <dbReference type="EMBL" id="EZF56553.1"/>
    </source>
</evidence>
<feature type="compositionally biased region" description="Polar residues" evidence="11">
    <location>
        <begin position="781"/>
        <end position="808"/>
    </location>
</feature>
<comment type="similarity">
    <text evidence="1">Belongs to the protein kinase superfamily. AGC Ser/Thr protein kinase family. PDPK1 subfamily.</text>
</comment>
<dbReference type="GO" id="GO:0004674">
    <property type="term" value="F:protein serine/threonine kinase activity"/>
    <property type="evidence" value="ECO:0007669"/>
    <property type="project" value="UniProtKB-KW"/>
</dbReference>
<evidence type="ECO:0000256" key="8">
    <source>
        <dbReference type="ARBA" id="ARBA00047899"/>
    </source>
</evidence>
<feature type="compositionally biased region" description="Low complexity" evidence="11">
    <location>
        <begin position="65"/>
        <end position="77"/>
    </location>
</feature>
<dbReference type="AlphaFoldDB" id="A0A022WEN8"/>
<evidence type="ECO:0000256" key="7">
    <source>
        <dbReference type="ARBA" id="ARBA00022840"/>
    </source>
</evidence>
<evidence type="ECO:0000256" key="9">
    <source>
        <dbReference type="ARBA" id="ARBA00048679"/>
    </source>
</evidence>
<dbReference type="Gene3D" id="3.30.200.20">
    <property type="entry name" value="Phosphorylase Kinase, domain 1"/>
    <property type="match status" value="1"/>
</dbReference>
<dbReference type="GO" id="GO:0005524">
    <property type="term" value="F:ATP binding"/>
    <property type="evidence" value="ECO:0007669"/>
    <property type="project" value="UniProtKB-UniRule"/>
</dbReference>
<reference evidence="13" key="1">
    <citation type="submission" date="2014-02" db="EMBL/GenBank/DDBJ databases">
        <title>The Genome Sequence of Trichophyton rubrum (morphotype fischeri) CBS 288.86.</title>
        <authorList>
            <consortium name="The Broad Institute Genomics Platform"/>
            <person name="Cuomo C.A."/>
            <person name="White T.C."/>
            <person name="Graser Y."/>
            <person name="Martinez-Rossi N."/>
            <person name="Heitman J."/>
            <person name="Young S.K."/>
            <person name="Zeng Q."/>
            <person name="Gargeya S."/>
            <person name="Abouelleil A."/>
            <person name="Alvarado L."/>
            <person name="Chapman S.B."/>
            <person name="Gainer-Dewar J."/>
            <person name="Goldberg J."/>
            <person name="Griggs A."/>
            <person name="Gujja S."/>
            <person name="Hansen M."/>
            <person name="Howarth C."/>
            <person name="Imamovic A."/>
            <person name="Larimer J."/>
            <person name="Martinez D."/>
            <person name="Murphy C."/>
            <person name="Pearson M.D."/>
            <person name="Persinoti G."/>
            <person name="Poon T."/>
            <person name="Priest M."/>
            <person name="Roberts A.D."/>
            <person name="Saif S."/>
            <person name="Shea T.D."/>
            <person name="Sykes S.N."/>
            <person name="Wortman J."/>
            <person name="Nusbaum C."/>
            <person name="Birren B."/>
        </authorList>
    </citation>
    <scope>NUCLEOTIDE SEQUENCE [LARGE SCALE GENOMIC DNA]</scope>
    <source>
        <strain evidence="13">CBS 288.86</strain>
    </source>
</reference>
<keyword evidence="4" id="KW-0808">Transferase</keyword>
<feature type="compositionally biased region" description="Polar residues" evidence="11">
    <location>
        <begin position="607"/>
        <end position="626"/>
    </location>
</feature>
<dbReference type="InterPro" id="IPR011009">
    <property type="entry name" value="Kinase-like_dom_sf"/>
</dbReference>
<keyword evidence="7 10" id="KW-0067">ATP-binding</keyword>
<dbReference type="InterPro" id="IPR008271">
    <property type="entry name" value="Ser/Thr_kinase_AS"/>
</dbReference>
<feature type="region of interest" description="Disordered" evidence="11">
    <location>
        <begin position="525"/>
        <end position="582"/>
    </location>
</feature>
<organism evidence="13">
    <name type="scientific">Trichophyton rubrum CBS 288.86</name>
    <dbReference type="NCBI Taxonomy" id="1215330"/>
    <lineage>
        <taxon>Eukaryota</taxon>
        <taxon>Fungi</taxon>
        <taxon>Dikarya</taxon>
        <taxon>Ascomycota</taxon>
        <taxon>Pezizomycotina</taxon>
        <taxon>Eurotiomycetes</taxon>
        <taxon>Eurotiomycetidae</taxon>
        <taxon>Onygenales</taxon>
        <taxon>Arthrodermataceae</taxon>
        <taxon>Trichophyton</taxon>
    </lineage>
</organism>
<dbReference type="FunFam" id="3.30.200.20:FF:000128">
    <property type="entry name" value="Serine/threonine-protein kinase ksg1"/>
    <property type="match status" value="1"/>
</dbReference>
<dbReference type="PROSITE" id="PS00108">
    <property type="entry name" value="PROTEIN_KINASE_ST"/>
    <property type="match status" value="1"/>
</dbReference>
<dbReference type="SMART" id="SM00220">
    <property type="entry name" value="S_TKc"/>
    <property type="match status" value="1"/>
</dbReference>
<feature type="compositionally biased region" description="Polar residues" evidence="11">
    <location>
        <begin position="563"/>
        <end position="572"/>
    </location>
</feature>
<dbReference type="OrthoDB" id="347657at2759"/>
<keyword evidence="3" id="KW-0723">Serine/threonine-protein kinase</keyword>
<evidence type="ECO:0000256" key="4">
    <source>
        <dbReference type="ARBA" id="ARBA00022679"/>
    </source>
</evidence>
<protein>
    <recommendedName>
        <fullName evidence="2">non-specific serine/threonine protein kinase</fullName>
        <ecNumber evidence="2">2.7.11.1</ecNumber>
    </recommendedName>
</protein>
<feature type="region of interest" description="Disordered" evidence="11">
    <location>
        <begin position="1"/>
        <end position="201"/>
    </location>
</feature>
<dbReference type="Pfam" id="PF00069">
    <property type="entry name" value="Pkinase"/>
    <property type="match status" value="1"/>
</dbReference>